<sequence length="271" mass="30927">MASFRPVEGSEFTAISDTPGQKRGRAYEAEIRQRLRCESPEQNRTFQLPQAKSLSQEDKEYLSSLHEKLYNLTHFSVGQPLLEKIYDNSRQDHDTFREASCDAIVGHDVDIVSMLKEQAYPFYGGSTWKTGKRIAILEVSFSCALVWLKVYQLERCLMIATAAGQLDLASCAAGVVINGQPLTCDWKTGLEQFRPDGPVRQLVEQGRFHMVHLPLARVQEVDRIHADYRGQLNRLYRVIGLLLVLLALLLVWLAYLQFFRLDPVSLPEREL</sequence>
<reference evidence="1 2" key="1">
    <citation type="submission" date="2016-02" db="EMBL/GenBank/DDBJ databases">
        <title>Genome analysis of coral dinoflagellate symbionts highlights evolutionary adaptations to a symbiotic lifestyle.</title>
        <authorList>
            <person name="Aranda M."/>
            <person name="Li Y."/>
            <person name="Liew Y.J."/>
            <person name="Baumgarten S."/>
            <person name="Simakov O."/>
            <person name="Wilson M."/>
            <person name="Piel J."/>
            <person name="Ashoor H."/>
            <person name="Bougouffa S."/>
            <person name="Bajic V.B."/>
            <person name="Ryu T."/>
            <person name="Ravasi T."/>
            <person name="Bayer T."/>
            <person name="Micklem G."/>
            <person name="Kim H."/>
            <person name="Bhak J."/>
            <person name="Lajeunesse T.C."/>
            <person name="Voolstra C.R."/>
        </authorList>
    </citation>
    <scope>NUCLEOTIDE SEQUENCE [LARGE SCALE GENOMIC DNA]</scope>
    <source>
        <strain evidence="1 2">CCMP2467</strain>
    </source>
</reference>
<organism evidence="1 2">
    <name type="scientific">Symbiodinium microadriaticum</name>
    <name type="common">Dinoflagellate</name>
    <name type="synonym">Zooxanthella microadriatica</name>
    <dbReference type="NCBI Taxonomy" id="2951"/>
    <lineage>
        <taxon>Eukaryota</taxon>
        <taxon>Sar</taxon>
        <taxon>Alveolata</taxon>
        <taxon>Dinophyceae</taxon>
        <taxon>Suessiales</taxon>
        <taxon>Symbiodiniaceae</taxon>
        <taxon>Symbiodinium</taxon>
    </lineage>
</organism>
<accession>A0A1Q9D3K5</accession>
<gene>
    <name evidence="1" type="ORF">AK812_SmicGene28747</name>
</gene>
<dbReference type="AlphaFoldDB" id="A0A1Q9D3K5"/>
<comment type="caution">
    <text evidence="1">The sequence shown here is derived from an EMBL/GenBank/DDBJ whole genome shotgun (WGS) entry which is preliminary data.</text>
</comment>
<evidence type="ECO:0000313" key="2">
    <source>
        <dbReference type="Proteomes" id="UP000186817"/>
    </source>
</evidence>
<name>A0A1Q9D3K5_SYMMI</name>
<protein>
    <submittedName>
        <fullName evidence="1">Uncharacterized protein</fullName>
    </submittedName>
</protein>
<keyword evidence="2" id="KW-1185">Reference proteome</keyword>
<dbReference type="Proteomes" id="UP000186817">
    <property type="component" value="Unassembled WGS sequence"/>
</dbReference>
<proteinExistence type="predicted"/>
<dbReference type="OrthoDB" id="413705at2759"/>
<evidence type="ECO:0000313" key="1">
    <source>
        <dbReference type="EMBL" id="OLP89761.1"/>
    </source>
</evidence>
<dbReference type="EMBL" id="LSRX01000746">
    <property type="protein sequence ID" value="OLP89761.1"/>
    <property type="molecule type" value="Genomic_DNA"/>
</dbReference>